<comment type="caution">
    <text evidence="1">The sequence shown here is derived from an EMBL/GenBank/DDBJ whole genome shotgun (WGS) entry which is preliminary data.</text>
</comment>
<sequence>MRQDLLDLLQHGAQQGVQRHALCVKAQHAPLQQLPRPESGLLPVRAYVTAAAGVVRQGIVDAVGIGHGWYARYVFVSVWNLEPACGSGEWQAPAPGSPCGGFHCG</sequence>
<dbReference type="EMBL" id="BMYP01000010">
    <property type="protein sequence ID" value="GHD74554.1"/>
    <property type="molecule type" value="Genomic_DNA"/>
</dbReference>
<evidence type="ECO:0000313" key="1">
    <source>
        <dbReference type="EMBL" id="GHD74554.1"/>
    </source>
</evidence>
<proteinExistence type="predicted"/>
<keyword evidence="2" id="KW-1185">Reference proteome</keyword>
<evidence type="ECO:0000313" key="2">
    <source>
        <dbReference type="Proteomes" id="UP000662678"/>
    </source>
</evidence>
<name>A0ABQ3HAX8_9NEIS</name>
<protein>
    <submittedName>
        <fullName evidence="1">Uncharacterized protein</fullName>
    </submittedName>
</protein>
<organism evidence="1 2">
    <name type="scientific">Vogesella fluminis</name>
    <dbReference type="NCBI Taxonomy" id="1069161"/>
    <lineage>
        <taxon>Bacteria</taxon>
        <taxon>Pseudomonadati</taxon>
        <taxon>Pseudomonadota</taxon>
        <taxon>Betaproteobacteria</taxon>
        <taxon>Neisseriales</taxon>
        <taxon>Chromobacteriaceae</taxon>
        <taxon>Vogesella</taxon>
    </lineage>
</organism>
<accession>A0ABQ3HAX8</accession>
<reference evidence="2" key="1">
    <citation type="journal article" date="2019" name="Int. J. Syst. Evol. Microbiol.">
        <title>The Global Catalogue of Microorganisms (GCM) 10K type strain sequencing project: providing services to taxonomists for standard genome sequencing and annotation.</title>
        <authorList>
            <consortium name="The Broad Institute Genomics Platform"/>
            <consortium name="The Broad Institute Genome Sequencing Center for Infectious Disease"/>
            <person name="Wu L."/>
            <person name="Ma J."/>
        </authorList>
    </citation>
    <scope>NUCLEOTIDE SEQUENCE [LARGE SCALE GENOMIC DNA]</scope>
    <source>
        <strain evidence="2">KCTC 23713</strain>
    </source>
</reference>
<dbReference type="Proteomes" id="UP000662678">
    <property type="component" value="Unassembled WGS sequence"/>
</dbReference>
<gene>
    <name evidence="1" type="ORF">GCM10011419_11120</name>
</gene>